<dbReference type="EMBL" id="NDYC01000019">
    <property type="protein sequence ID" value="OXZ27449.1"/>
    <property type="molecule type" value="Genomic_DNA"/>
</dbReference>
<comment type="caution">
    <text evidence="12">The sequence shown here is derived from an EMBL/GenBank/DDBJ whole genome shotgun (WGS) entry which is preliminary data.</text>
</comment>
<dbReference type="SUPFAM" id="SSF161098">
    <property type="entry name" value="MetI-like"/>
    <property type="match status" value="1"/>
</dbReference>
<comment type="similarity">
    <text evidence="2 10">Belongs to the binding-protein-dependent transport system permease family. CysTW subfamily.</text>
</comment>
<dbReference type="CDD" id="cd06261">
    <property type="entry name" value="TM_PBP2"/>
    <property type="match status" value="1"/>
</dbReference>
<dbReference type="PANTHER" id="PTHR30183:SF3">
    <property type="entry name" value="MOLYBDENUM TRANSPORT SYSTEM PERMEASE PROTEIN MODB"/>
    <property type="match status" value="1"/>
</dbReference>
<evidence type="ECO:0000256" key="6">
    <source>
        <dbReference type="ARBA" id="ARBA00022692"/>
    </source>
</evidence>
<evidence type="ECO:0000256" key="9">
    <source>
        <dbReference type="RuleBase" id="RU363032"/>
    </source>
</evidence>
<name>A0A233V4Y3_FINMA</name>
<feature type="transmembrane region" description="Helical" evidence="9">
    <location>
        <begin position="48"/>
        <end position="72"/>
    </location>
</feature>
<dbReference type="InterPro" id="IPR035906">
    <property type="entry name" value="MetI-like_sf"/>
</dbReference>
<feature type="transmembrane region" description="Helical" evidence="9">
    <location>
        <begin position="197"/>
        <end position="217"/>
    </location>
</feature>
<keyword evidence="8 9" id="KW-0472">Membrane</keyword>
<evidence type="ECO:0000256" key="3">
    <source>
        <dbReference type="ARBA" id="ARBA00022448"/>
    </source>
</evidence>
<feature type="transmembrane region" description="Helical" evidence="9">
    <location>
        <begin position="92"/>
        <end position="110"/>
    </location>
</feature>
<evidence type="ECO:0000313" key="13">
    <source>
        <dbReference type="Proteomes" id="UP000215413"/>
    </source>
</evidence>
<keyword evidence="3 9" id="KW-0813">Transport</keyword>
<dbReference type="GO" id="GO:0015098">
    <property type="term" value="F:molybdate ion transmembrane transporter activity"/>
    <property type="evidence" value="ECO:0007669"/>
    <property type="project" value="UniProtKB-UniRule"/>
</dbReference>
<feature type="transmembrane region" description="Helical" evidence="9">
    <location>
        <begin position="12"/>
        <end position="36"/>
    </location>
</feature>
<protein>
    <recommendedName>
        <fullName evidence="10">Molybdenum transport system permease</fullName>
    </recommendedName>
</protein>
<dbReference type="PROSITE" id="PS50928">
    <property type="entry name" value="ABC_TM1"/>
    <property type="match status" value="1"/>
</dbReference>
<proteinExistence type="inferred from homology"/>
<feature type="domain" description="ABC transmembrane type-1" evidence="11">
    <location>
        <begin position="13"/>
        <end position="215"/>
    </location>
</feature>
<dbReference type="InterPro" id="IPR000515">
    <property type="entry name" value="MetI-like"/>
</dbReference>
<evidence type="ECO:0000256" key="1">
    <source>
        <dbReference type="ARBA" id="ARBA00004651"/>
    </source>
</evidence>
<evidence type="ECO:0000259" key="11">
    <source>
        <dbReference type="PROSITE" id="PS50928"/>
    </source>
</evidence>
<dbReference type="Pfam" id="PF00528">
    <property type="entry name" value="BPD_transp_1"/>
    <property type="match status" value="1"/>
</dbReference>
<evidence type="ECO:0000256" key="7">
    <source>
        <dbReference type="ARBA" id="ARBA00022989"/>
    </source>
</evidence>
<dbReference type="PANTHER" id="PTHR30183">
    <property type="entry name" value="MOLYBDENUM TRANSPORT SYSTEM PERMEASE PROTEIN MODB"/>
    <property type="match status" value="1"/>
</dbReference>
<comment type="function">
    <text evidence="10">Part of the binding-protein-dependent transport system for molybdenum; probably responsible for the translocation of the substrate across the membrane.</text>
</comment>
<evidence type="ECO:0000256" key="8">
    <source>
        <dbReference type="ARBA" id="ARBA00023136"/>
    </source>
</evidence>
<accession>A0A233V4Y3</accession>
<dbReference type="Gene3D" id="1.10.3720.10">
    <property type="entry name" value="MetI-like"/>
    <property type="match status" value="1"/>
</dbReference>
<reference evidence="13" key="1">
    <citation type="submission" date="2017-04" db="EMBL/GenBank/DDBJ databases">
        <title>Finegoldia magna isolated from orthopedic joint implant-associated infections.</title>
        <authorList>
            <person name="Bjorklund S."/>
            <person name="Bruggemann H."/>
            <person name="Jensen A."/>
            <person name="Hellmark B."/>
            <person name="Soderquist B."/>
        </authorList>
    </citation>
    <scope>NUCLEOTIDE SEQUENCE [LARGE SCALE GENOMIC DNA]</scope>
    <source>
        <strain evidence="13">CCUG 54800</strain>
    </source>
</reference>
<dbReference type="Proteomes" id="UP000215413">
    <property type="component" value="Unassembled WGS sequence"/>
</dbReference>
<dbReference type="NCBIfam" id="TIGR02141">
    <property type="entry name" value="modB_ABC"/>
    <property type="match status" value="1"/>
</dbReference>
<evidence type="ECO:0000256" key="4">
    <source>
        <dbReference type="ARBA" id="ARBA00022475"/>
    </source>
</evidence>
<evidence type="ECO:0000313" key="12">
    <source>
        <dbReference type="EMBL" id="OXZ27449.1"/>
    </source>
</evidence>
<dbReference type="AlphaFoldDB" id="A0A233V4Y3"/>
<gene>
    <name evidence="12" type="ORF">B9N49_03745</name>
</gene>
<evidence type="ECO:0000256" key="10">
    <source>
        <dbReference type="RuleBase" id="RU365097"/>
    </source>
</evidence>
<keyword evidence="6 9" id="KW-0812">Transmembrane</keyword>
<evidence type="ECO:0000256" key="5">
    <source>
        <dbReference type="ARBA" id="ARBA00022505"/>
    </source>
</evidence>
<dbReference type="InterPro" id="IPR011867">
    <property type="entry name" value="ModB_ABC"/>
</dbReference>
<keyword evidence="5 10" id="KW-0500">Molybdenum</keyword>
<comment type="subcellular location">
    <subcellularLocation>
        <location evidence="1 9">Cell membrane</location>
        <topology evidence="1 9">Multi-pass membrane protein</topology>
    </subcellularLocation>
</comment>
<keyword evidence="4 10" id="KW-1003">Cell membrane</keyword>
<sequence>MNLAMNNDIMMPIIISLKVSIISTIITSILSIFIAWMMVKFNKKNGSVLEAIITLPLVLPPSILGYILLIVIGNNGLIGKIFYDNFGWSVIFTWKACVIASVIVSFPLMYQNCKASFQSIDKKILNAARTMGASEWKIFFRLAIPLAYTGIISGLVLAFARSLGEFGATMMVAGNIPNKTQTIPLAMYYAVERGDKTMANTLMIVVVIFSFSLIYFLNRWIEKRRNRNAEV</sequence>
<keyword evidence="7 9" id="KW-1133">Transmembrane helix</keyword>
<feature type="transmembrane region" description="Helical" evidence="9">
    <location>
        <begin position="138"/>
        <end position="160"/>
    </location>
</feature>
<dbReference type="GO" id="GO:0005886">
    <property type="term" value="C:plasma membrane"/>
    <property type="evidence" value="ECO:0007669"/>
    <property type="project" value="UniProtKB-SubCell"/>
</dbReference>
<evidence type="ECO:0000256" key="2">
    <source>
        <dbReference type="ARBA" id="ARBA00007069"/>
    </source>
</evidence>
<organism evidence="12 13">
    <name type="scientific">Finegoldia magna</name>
    <name type="common">Peptostreptococcus magnus</name>
    <dbReference type="NCBI Taxonomy" id="1260"/>
    <lineage>
        <taxon>Bacteria</taxon>
        <taxon>Bacillati</taxon>
        <taxon>Bacillota</taxon>
        <taxon>Tissierellia</taxon>
        <taxon>Tissierellales</taxon>
        <taxon>Peptoniphilaceae</taxon>
        <taxon>Finegoldia</taxon>
    </lineage>
</organism>